<comment type="caution">
    <text evidence="1">The sequence shown here is derived from an EMBL/GenBank/DDBJ whole genome shotgun (WGS) entry which is preliminary data.</text>
</comment>
<reference evidence="1 2" key="1">
    <citation type="submission" date="2023-07" db="EMBL/GenBank/DDBJ databases">
        <title>Novel species of Thermanaerothrix with wide hydrolytic capabilities.</title>
        <authorList>
            <person name="Zayulina K.S."/>
            <person name="Podosokorskaya O.A."/>
            <person name="Elcheninov A.G."/>
        </authorList>
    </citation>
    <scope>NUCLEOTIDE SEQUENCE [LARGE SCALE GENOMIC DNA]</scope>
    <source>
        <strain evidence="1 2">4228-RoL</strain>
        <plasmid evidence="1">p4228-RoL</plasmid>
    </source>
</reference>
<organism evidence="1 2">
    <name type="scientific">Thermanaerothrix solaris</name>
    <dbReference type="NCBI Taxonomy" id="3058434"/>
    <lineage>
        <taxon>Bacteria</taxon>
        <taxon>Bacillati</taxon>
        <taxon>Chloroflexota</taxon>
        <taxon>Anaerolineae</taxon>
        <taxon>Anaerolineales</taxon>
        <taxon>Anaerolineaceae</taxon>
        <taxon>Thermanaerothrix</taxon>
    </lineage>
</organism>
<keyword evidence="1" id="KW-0614">Plasmid</keyword>
<dbReference type="RefSeq" id="WP_315626257.1">
    <property type="nucleotide sequence ID" value="NZ_JAUHMF010000010.1"/>
</dbReference>
<accession>A0ABU3NRZ9</accession>
<proteinExistence type="predicted"/>
<keyword evidence="2" id="KW-1185">Reference proteome</keyword>
<evidence type="ECO:0008006" key="3">
    <source>
        <dbReference type="Google" id="ProtNLM"/>
    </source>
</evidence>
<evidence type="ECO:0000313" key="1">
    <source>
        <dbReference type="EMBL" id="MDT8899600.1"/>
    </source>
</evidence>
<gene>
    <name evidence="1" type="ORF">QYE77_15145</name>
</gene>
<evidence type="ECO:0000313" key="2">
    <source>
        <dbReference type="Proteomes" id="UP001254165"/>
    </source>
</evidence>
<protein>
    <recommendedName>
        <fullName evidence="3">HNH endonuclease</fullName>
    </recommendedName>
</protein>
<sequence>MLPETHPLARYSAEFCLEYGIWSKHLQRIASRPLSDEEFEVVLGADFGDSEWRKEPGFRKLKCLYCGKSGLWRPILTTPHPDHPASWRYNRPENFVKLCRSCRVRFKGKLERLGEWVWGGRFWALRAWHEHFCQHPDLTWDKEVYPLWPPEFGGTSWEEGSPAVLHSAARVPERALLPLEERRCQIRSFLGYKTSEILGGAQCLLSC</sequence>
<geneLocation type="plasmid" evidence="1">
    <name>p4228-RoL</name>
</geneLocation>
<dbReference type="Proteomes" id="UP001254165">
    <property type="component" value="Unassembled WGS sequence"/>
</dbReference>
<dbReference type="EMBL" id="JAUHMF010000010">
    <property type="protein sequence ID" value="MDT8899600.1"/>
    <property type="molecule type" value="Genomic_DNA"/>
</dbReference>
<name>A0ABU3NRZ9_9CHLR</name>